<dbReference type="NCBIfam" id="TIGR01537">
    <property type="entry name" value="portal_HK97"/>
    <property type="match status" value="1"/>
</dbReference>
<name>A0A3B0RVI4_9ZZZZ</name>
<evidence type="ECO:0000313" key="1">
    <source>
        <dbReference type="EMBL" id="VAV95989.1"/>
    </source>
</evidence>
<sequence>MANWINRVASYWRQDNQLGPDEVKKSQAHSLISLHTTGNPVWTPRNYEAFAKQGFAENAIGYRCVKMIAEAAASVNLHVVEDGEALATHPLQELLQKPNPAESGRNLLESFYSFLQISGNAYLEAATLGHEVRELHVLRPDRMKVIPGQSGWPEAYEYSVNGSAVRFDQSKEPVAPILHVKMFNPLDDHYGMSPFEAAAKGIDIHNAAGAWNKALLDNAARPSGALVYDNKGGDANLTEEQFDRLKKELETTFQGASNAGRPMVLEGGLDWKPLSHSPKDMEHIEAKHVAAREIALAFGVPPMLLGIPGDNTFANYAEANKTFWRQTVLPLVDKTSQSLNNWLSPAFGQNLSLGYNQENISALSKEREALWKTVNAAEFLTDNEKRRIAGIET</sequence>
<dbReference type="AlphaFoldDB" id="A0A3B0RVI4"/>
<organism evidence="1">
    <name type="scientific">hydrothermal vent metagenome</name>
    <dbReference type="NCBI Taxonomy" id="652676"/>
    <lineage>
        <taxon>unclassified sequences</taxon>
        <taxon>metagenomes</taxon>
        <taxon>ecological metagenomes</taxon>
    </lineage>
</organism>
<gene>
    <name evidence="1" type="ORF">MNBD_ALPHA08-502</name>
</gene>
<dbReference type="EMBL" id="UOEC01000131">
    <property type="protein sequence ID" value="VAV95989.1"/>
    <property type="molecule type" value="Genomic_DNA"/>
</dbReference>
<protein>
    <submittedName>
        <fullName evidence="1">Gene Transfer Agent portal protein</fullName>
    </submittedName>
</protein>
<dbReference type="InterPro" id="IPR006944">
    <property type="entry name" value="Phage/GTA_portal"/>
</dbReference>
<dbReference type="Pfam" id="PF04860">
    <property type="entry name" value="Phage_portal"/>
    <property type="match status" value="1"/>
</dbReference>
<dbReference type="InterPro" id="IPR006427">
    <property type="entry name" value="Portal_HK97"/>
</dbReference>
<reference evidence="1" key="1">
    <citation type="submission" date="2018-06" db="EMBL/GenBank/DDBJ databases">
        <authorList>
            <person name="Zhirakovskaya E."/>
        </authorList>
    </citation>
    <scope>NUCLEOTIDE SEQUENCE</scope>
</reference>
<accession>A0A3B0RVI4</accession>
<proteinExistence type="predicted"/>